<gene>
    <name evidence="2" type="ORF">HNR44_002744</name>
</gene>
<sequence length="70" mass="7976">MKVLGIALFMFVTIMSMTLGFDLIIGVDVALESFSPIYVMETFELMVTLVFLLSLLVTPVLSFLRKRRKE</sequence>
<keyword evidence="1" id="KW-0472">Membrane</keyword>
<evidence type="ECO:0000313" key="3">
    <source>
        <dbReference type="Proteomes" id="UP000568839"/>
    </source>
</evidence>
<protein>
    <submittedName>
        <fullName evidence="2">Uncharacterized protein</fullName>
    </submittedName>
</protein>
<dbReference type="RefSeq" id="WP_184404817.1">
    <property type="nucleotide sequence ID" value="NZ_JACHHJ010000004.1"/>
</dbReference>
<feature type="transmembrane region" description="Helical" evidence="1">
    <location>
        <begin position="44"/>
        <end position="64"/>
    </location>
</feature>
<evidence type="ECO:0000313" key="2">
    <source>
        <dbReference type="EMBL" id="MBB6450754.1"/>
    </source>
</evidence>
<comment type="caution">
    <text evidence="2">The sequence shown here is derived from an EMBL/GenBank/DDBJ whole genome shotgun (WGS) entry which is preliminary data.</text>
</comment>
<dbReference type="EMBL" id="JACHHJ010000004">
    <property type="protein sequence ID" value="MBB6450754.1"/>
    <property type="molecule type" value="Genomic_DNA"/>
</dbReference>
<accession>A0A841PSJ0</accession>
<proteinExistence type="predicted"/>
<keyword evidence="3" id="KW-1185">Reference proteome</keyword>
<keyword evidence="1" id="KW-0812">Transmembrane</keyword>
<name>A0A841PSJ0_9BACL</name>
<dbReference type="InterPro" id="IPR058725">
    <property type="entry name" value="YczF"/>
</dbReference>
<evidence type="ECO:0000256" key="1">
    <source>
        <dbReference type="SAM" id="Phobius"/>
    </source>
</evidence>
<organism evidence="2 3">
    <name type="scientific">Geomicrobium halophilum</name>
    <dbReference type="NCBI Taxonomy" id="549000"/>
    <lineage>
        <taxon>Bacteria</taxon>
        <taxon>Bacillati</taxon>
        <taxon>Bacillota</taxon>
        <taxon>Bacilli</taxon>
        <taxon>Bacillales</taxon>
        <taxon>Geomicrobium</taxon>
    </lineage>
</organism>
<dbReference type="Pfam" id="PF26310">
    <property type="entry name" value="YczF"/>
    <property type="match status" value="1"/>
</dbReference>
<dbReference type="AlphaFoldDB" id="A0A841PSJ0"/>
<dbReference type="Proteomes" id="UP000568839">
    <property type="component" value="Unassembled WGS sequence"/>
</dbReference>
<keyword evidence="1" id="KW-1133">Transmembrane helix</keyword>
<reference evidence="2 3" key="1">
    <citation type="submission" date="2020-08" db="EMBL/GenBank/DDBJ databases">
        <title>Genomic Encyclopedia of Type Strains, Phase IV (KMG-IV): sequencing the most valuable type-strain genomes for metagenomic binning, comparative biology and taxonomic classification.</title>
        <authorList>
            <person name="Goeker M."/>
        </authorList>
    </citation>
    <scope>NUCLEOTIDE SEQUENCE [LARGE SCALE GENOMIC DNA]</scope>
    <source>
        <strain evidence="2 3">DSM 21769</strain>
    </source>
</reference>